<dbReference type="InterPro" id="IPR001619">
    <property type="entry name" value="Sec1-like"/>
</dbReference>
<evidence type="ECO:0000256" key="1">
    <source>
        <dbReference type="ARBA" id="ARBA00009884"/>
    </source>
</evidence>
<dbReference type="SUPFAM" id="SSF56815">
    <property type="entry name" value="Sec1/munc18-like (SM) proteins"/>
    <property type="match status" value="1"/>
</dbReference>
<organism evidence="4">
    <name type="scientific">Anisakis simplex</name>
    <name type="common">Herring worm</name>
    <dbReference type="NCBI Taxonomy" id="6269"/>
    <lineage>
        <taxon>Eukaryota</taxon>
        <taxon>Metazoa</taxon>
        <taxon>Ecdysozoa</taxon>
        <taxon>Nematoda</taxon>
        <taxon>Chromadorea</taxon>
        <taxon>Rhabditida</taxon>
        <taxon>Spirurina</taxon>
        <taxon>Ascaridomorpha</taxon>
        <taxon>Ascaridoidea</taxon>
        <taxon>Anisakidae</taxon>
        <taxon>Anisakis</taxon>
        <taxon>Anisakis simplex complex</taxon>
    </lineage>
</organism>
<sequence length="114" mass="12765">MLFEVSVCLQSLDAIYLVAPTKDSIEKLIADFAHGRNQYKCAHVFFTEACPDQLFSTLTKSAIAKYIKTLKEINIAFTPYESQVGCIVLFISQMLVDMVLAGCERNKVHTLTVI</sequence>
<proteinExistence type="inferred from homology"/>
<evidence type="ECO:0000313" key="4">
    <source>
        <dbReference type="WBParaSite" id="ASIM_0000858001-mRNA-1"/>
    </source>
</evidence>
<dbReference type="Proteomes" id="UP000267096">
    <property type="component" value="Unassembled WGS sequence"/>
</dbReference>
<dbReference type="EMBL" id="UYRR01022266">
    <property type="protein sequence ID" value="VDK31347.1"/>
    <property type="molecule type" value="Genomic_DNA"/>
</dbReference>
<evidence type="ECO:0000313" key="2">
    <source>
        <dbReference type="EMBL" id="VDK31347.1"/>
    </source>
</evidence>
<reference evidence="4" key="1">
    <citation type="submission" date="2017-02" db="UniProtKB">
        <authorList>
            <consortium name="WormBaseParasite"/>
        </authorList>
    </citation>
    <scope>IDENTIFICATION</scope>
</reference>
<keyword evidence="3" id="KW-1185">Reference proteome</keyword>
<gene>
    <name evidence="2" type="ORF">ASIM_LOCUS8330</name>
</gene>
<evidence type="ECO:0000313" key="3">
    <source>
        <dbReference type="Proteomes" id="UP000267096"/>
    </source>
</evidence>
<dbReference type="Pfam" id="PF00995">
    <property type="entry name" value="Sec1"/>
    <property type="match status" value="1"/>
</dbReference>
<dbReference type="WBParaSite" id="ASIM_0000858001-mRNA-1">
    <property type="protein sequence ID" value="ASIM_0000858001-mRNA-1"/>
    <property type="gene ID" value="ASIM_0000858001"/>
</dbReference>
<name>A0A0M3JLP9_ANISI</name>
<dbReference type="InterPro" id="IPR036045">
    <property type="entry name" value="Sec1-like_sf"/>
</dbReference>
<dbReference type="InterPro" id="IPR043154">
    <property type="entry name" value="Sec-1-like_dom1"/>
</dbReference>
<dbReference type="PANTHER" id="PTHR11679">
    <property type="entry name" value="VESICLE PROTEIN SORTING-ASSOCIATED"/>
    <property type="match status" value="1"/>
</dbReference>
<dbReference type="Gene3D" id="3.40.50.2060">
    <property type="match status" value="1"/>
</dbReference>
<dbReference type="AlphaFoldDB" id="A0A0M3JLP9"/>
<protein>
    <submittedName>
        <fullName evidence="4">Protein ROP (inferred by orthology to a D. melanogaster protein)</fullName>
    </submittedName>
</protein>
<comment type="similarity">
    <text evidence="1">Belongs to the STXBP/unc-18/SEC1 family.</text>
</comment>
<accession>A0A0M3JLP9</accession>
<dbReference type="OrthoDB" id="2228at2759"/>
<dbReference type="GO" id="GO:0016192">
    <property type="term" value="P:vesicle-mediated transport"/>
    <property type="evidence" value="ECO:0007669"/>
    <property type="project" value="InterPro"/>
</dbReference>
<reference evidence="2 3" key="2">
    <citation type="submission" date="2018-11" db="EMBL/GenBank/DDBJ databases">
        <authorList>
            <consortium name="Pathogen Informatics"/>
        </authorList>
    </citation>
    <scope>NUCLEOTIDE SEQUENCE [LARGE SCALE GENOMIC DNA]</scope>
</reference>